<dbReference type="EMBL" id="VSRR010152465">
    <property type="protein sequence ID" value="MPD06681.1"/>
    <property type="molecule type" value="Genomic_DNA"/>
</dbReference>
<dbReference type="AlphaFoldDB" id="A0A5B7KCT1"/>
<organism evidence="1 2">
    <name type="scientific">Portunus trituberculatus</name>
    <name type="common">Swimming crab</name>
    <name type="synonym">Neptunus trituberculatus</name>
    <dbReference type="NCBI Taxonomy" id="210409"/>
    <lineage>
        <taxon>Eukaryota</taxon>
        <taxon>Metazoa</taxon>
        <taxon>Ecdysozoa</taxon>
        <taxon>Arthropoda</taxon>
        <taxon>Crustacea</taxon>
        <taxon>Multicrustacea</taxon>
        <taxon>Malacostraca</taxon>
        <taxon>Eumalacostraca</taxon>
        <taxon>Eucarida</taxon>
        <taxon>Decapoda</taxon>
        <taxon>Pleocyemata</taxon>
        <taxon>Brachyura</taxon>
        <taxon>Eubrachyura</taxon>
        <taxon>Portunoidea</taxon>
        <taxon>Portunidae</taxon>
        <taxon>Portuninae</taxon>
        <taxon>Portunus</taxon>
    </lineage>
</organism>
<evidence type="ECO:0000313" key="2">
    <source>
        <dbReference type="Proteomes" id="UP000324222"/>
    </source>
</evidence>
<sequence>MITRHKNPSDTPAYQASRANEQCYREEVSLGARHPLAPTCHPASLALSSCRAAETGNERAAYTLLLPNPACLAHLTTTSTRRR</sequence>
<reference evidence="1 2" key="1">
    <citation type="submission" date="2019-05" db="EMBL/GenBank/DDBJ databases">
        <title>Another draft genome of Portunus trituberculatus and its Hox gene families provides insights of decapod evolution.</title>
        <authorList>
            <person name="Jeong J.-H."/>
            <person name="Song I."/>
            <person name="Kim S."/>
            <person name="Choi T."/>
            <person name="Kim D."/>
            <person name="Ryu S."/>
            <person name="Kim W."/>
        </authorList>
    </citation>
    <scope>NUCLEOTIDE SEQUENCE [LARGE SCALE GENOMIC DNA]</scope>
    <source>
        <tissue evidence="1">Muscle</tissue>
    </source>
</reference>
<evidence type="ECO:0000313" key="1">
    <source>
        <dbReference type="EMBL" id="MPD06681.1"/>
    </source>
</evidence>
<dbReference type="Proteomes" id="UP000324222">
    <property type="component" value="Unassembled WGS sequence"/>
</dbReference>
<comment type="caution">
    <text evidence="1">The sequence shown here is derived from an EMBL/GenBank/DDBJ whole genome shotgun (WGS) entry which is preliminary data.</text>
</comment>
<accession>A0A5B7KCT1</accession>
<protein>
    <submittedName>
        <fullName evidence="1">Uncharacterized protein</fullName>
    </submittedName>
</protein>
<keyword evidence="2" id="KW-1185">Reference proteome</keyword>
<proteinExistence type="predicted"/>
<name>A0A5B7KCT1_PORTR</name>
<gene>
    <name evidence="1" type="ORF">E2C01_102505</name>
</gene>